<dbReference type="PANTHER" id="PTHR43390">
    <property type="entry name" value="SIGNAL PEPTIDASE I"/>
    <property type="match status" value="1"/>
</dbReference>
<evidence type="ECO:0000256" key="9">
    <source>
        <dbReference type="RuleBase" id="RU362042"/>
    </source>
</evidence>
<dbReference type="PROSITE" id="PS00501">
    <property type="entry name" value="SPASE_I_1"/>
    <property type="match status" value="1"/>
</dbReference>
<evidence type="ECO:0000256" key="10">
    <source>
        <dbReference type="SAM" id="MobiDB-lite"/>
    </source>
</evidence>
<comment type="caution">
    <text evidence="12">The sequence shown here is derived from an EMBL/GenBank/DDBJ whole genome shotgun (WGS) entry which is preliminary data.</text>
</comment>
<feature type="compositionally biased region" description="Low complexity" evidence="10">
    <location>
        <begin position="1"/>
        <end position="13"/>
    </location>
</feature>
<feature type="active site" evidence="7">
    <location>
        <position position="68"/>
    </location>
</feature>
<dbReference type="GO" id="GO:0009003">
    <property type="term" value="F:signal peptidase activity"/>
    <property type="evidence" value="ECO:0007669"/>
    <property type="project" value="UniProtKB-EC"/>
</dbReference>
<feature type="domain" description="Peptidase S26" evidence="11">
    <location>
        <begin position="41"/>
        <end position="220"/>
    </location>
</feature>
<evidence type="ECO:0000256" key="8">
    <source>
        <dbReference type="RuleBase" id="RU003993"/>
    </source>
</evidence>
<comment type="catalytic activity">
    <reaction evidence="1 8">
        <text>Cleavage of hydrophobic, N-terminal signal or leader sequences from secreted and periplasmic proteins.</text>
        <dbReference type="EC" id="3.4.21.89"/>
    </reaction>
</comment>
<dbReference type="PROSITE" id="PS00761">
    <property type="entry name" value="SPASE_I_3"/>
    <property type="match status" value="1"/>
</dbReference>
<dbReference type="EC" id="3.4.21.89" evidence="4 8"/>
<dbReference type="GO" id="GO:0004252">
    <property type="term" value="F:serine-type endopeptidase activity"/>
    <property type="evidence" value="ECO:0007669"/>
    <property type="project" value="InterPro"/>
</dbReference>
<feature type="region of interest" description="Disordered" evidence="10">
    <location>
        <begin position="1"/>
        <end position="27"/>
    </location>
</feature>
<dbReference type="GO" id="GO:0005886">
    <property type="term" value="C:plasma membrane"/>
    <property type="evidence" value="ECO:0007669"/>
    <property type="project" value="UniProtKB-SubCell"/>
</dbReference>
<dbReference type="InterPro" id="IPR019756">
    <property type="entry name" value="Pept_S26A_signal_pept_1_Ser-AS"/>
</dbReference>
<dbReference type="RefSeq" id="WP_009627556.1">
    <property type="nucleotide sequence ID" value="NZ_VBTY01000100.1"/>
</dbReference>
<name>A0A9X4RIV7_9CYAN</name>
<evidence type="ECO:0000256" key="4">
    <source>
        <dbReference type="ARBA" id="ARBA00013208"/>
    </source>
</evidence>
<dbReference type="GO" id="GO:0006465">
    <property type="term" value="P:signal peptide processing"/>
    <property type="evidence" value="ECO:0007669"/>
    <property type="project" value="InterPro"/>
</dbReference>
<evidence type="ECO:0000313" key="13">
    <source>
        <dbReference type="Proteomes" id="UP001152872"/>
    </source>
</evidence>
<dbReference type="EMBL" id="VBTY01000100">
    <property type="protein sequence ID" value="MDG3495435.1"/>
    <property type="molecule type" value="Genomic_DNA"/>
</dbReference>
<protein>
    <recommendedName>
        <fullName evidence="4 8">Signal peptidase I</fullName>
        <ecNumber evidence="4 8">3.4.21.89</ecNumber>
    </recommendedName>
</protein>
<sequence length="234" mass="26359">MSSDNSSDRTNNSPVTPPTDPKQAPIAPKENSVKNFLTDNLPTVTVAILLAVGVRIFVAEPRFIPSSSMEPTLLIDDRLIIDKLSFRWRKPERGEIVVFNPPNNPVVPDASKVYIKRVIGLPGDRLSIHDGKVFVNDVPLNEPYIASPPSYTLPTQDDALCPNCFRPDNVQNGRDNYPYFTVPNGKYWVMGDNRNNSLDSHAWGFMPEENLVGRAMFRYWPFDKRAGNLNVPKY</sequence>
<evidence type="ECO:0000313" key="12">
    <source>
        <dbReference type="EMBL" id="MDG3495435.1"/>
    </source>
</evidence>
<dbReference type="PRINTS" id="PR00727">
    <property type="entry name" value="LEADERPTASE"/>
</dbReference>
<keyword evidence="13" id="KW-1185">Reference proteome</keyword>
<evidence type="ECO:0000256" key="5">
    <source>
        <dbReference type="ARBA" id="ARBA00022670"/>
    </source>
</evidence>
<dbReference type="CDD" id="cd06530">
    <property type="entry name" value="S26_SPase_I"/>
    <property type="match status" value="1"/>
</dbReference>
<evidence type="ECO:0000256" key="1">
    <source>
        <dbReference type="ARBA" id="ARBA00000677"/>
    </source>
</evidence>
<accession>A0A9X4RIV7</accession>
<organism evidence="12 13">
    <name type="scientific">Pseudanabaena catenata USMAC16</name>
    <dbReference type="NCBI Taxonomy" id="1855837"/>
    <lineage>
        <taxon>Bacteria</taxon>
        <taxon>Bacillati</taxon>
        <taxon>Cyanobacteriota</taxon>
        <taxon>Cyanophyceae</taxon>
        <taxon>Pseudanabaenales</taxon>
        <taxon>Pseudanabaenaceae</taxon>
        <taxon>Pseudanabaena</taxon>
    </lineage>
</organism>
<dbReference type="SUPFAM" id="SSF51306">
    <property type="entry name" value="LexA/Signal peptidase"/>
    <property type="match status" value="1"/>
</dbReference>
<dbReference type="Proteomes" id="UP001152872">
    <property type="component" value="Unassembled WGS sequence"/>
</dbReference>
<dbReference type="Pfam" id="PF10502">
    <property type="entry name" value="Peptidase_S26"/>
    <property type="match status" value="1"/>
</dbReference>
<proteinExistence type="inferred from homology"/>
<dbReference type="InterPro" id="IPR019757">
    <property type="entry name" value="Pept_S26A_signal_pept_1_Lys-AS"/>
</dbReference>
<reference evidence="12" key="1">
    <citation type="submission" date="2019-05" db="EMBL/GenBank/DDBJ databases">
        <title>Whole genome sequencing of Pseudanabaena catenata USMAC16.</title>
        <authorList>
            <person name="Khan Z."/>
            <person name="Omar W.M."/>
            <person name="Convey P."/>
            <person name="Merican F."/>
            <person name="Najimudin N."/>
        </authorList>
    </citation>
    <scope>NUCLEOTIDE SEQUENCE</scope>
    <source>
        <strain evidence="12">USMAC16</strain>
    </source>
</reference>
<comment type="similarity">
    <text evidence="3 9">Belongs to the peptidase S26 family.</text>
</comment>
<evidence type="ECO:0000256" key="2">
    <source>
        <dbReference type="ARBA" id="ARBA00004401"/>
    </source>
</evidence>
<evidence type="ECO:0000256" key="6">
    <source>
        <dbReference type="ARBA" id="ARBA00022801"/>
    </source>
</evidence>
<dbReference type="AlphaFoldDB" id="A0A9X4RIV7"/>
<feature type="active site" evidence="7">
    <location>
        <position position="116"/>
    </location>
</feature>
<dbReference type="Gene3D" id="2.10.109.10">
    <property type="entry name" value="Umud Fragment, subunit A"/>
    <property type="match status" value="1"/>
</dbReference>
<dbReference type="NCBIfam" id="TIGR02227">
    <property type="entry name" value="sigpep_I_bact"/>
    <property type="match status" value="1"/>
</dbReference>
<dbReference type="InterPro" id="IPR019758">
    <property type="entry name" value="Pept_S26A_signal_pept_1_CS"/>
</dbReference>
<keyword evidence="5 8" id="KW-0645">Protease</keyword>
<dbReference type="InterPro" id="IPR019533">
    <property type="entry name" value="Peptidase_S26"/>
</dbReference>
<dbReference type="InterPro" id="IPR036286">
    <property type="entry name" value="LexA/Signal_pep-like_sf"/>
</dbReference>
<dbReference type="InterPro" id="IPR000223">
    <property type="entry name" value="Pept_S26A_signal_pept_1"/>
</dbReference>
<gene>
    <name evidence="12" type="primary">lepB</name>
    <name evidence="12" type="ORF">FEV09_12775</name>
</gene>
<evidence type="ECO:0000256" key="7">
    <source>
        <dbReference type="PIRSR" id="PIRSR600223-1"/>
    </source>
</evidence>
<dbReference type="PROSITE" id="PS00760">
    <property type="entry name" value="SPASE_I_2"/>
    <property type="match status" value="1"/>
</dbReference>
<evidence type="ECO:0000259" key="11">
    <source>
        <dbReference type="Pfam" id="PF10502"/>
    </source>
</evidence>
<evidence type="ECO:0000256" key="3">
    <source>
        <dbReference type="ARBA" id="ARBA00009370"/>
    </source>
</evidence>
<dbReference type="PANTHER" id="PTHR43390:SF1">
    <property type="entry name" value="CHLOROPLAST PROCESSING PEPTIDASE"/>
    <property type="match status" value="1"/>
</dbReference>
<comment type="subcellular location">
    <subcellularLocation>
        <location evidence="2">Cell membrane</location>
        <topology evidence="2">Single-pass type II membrane protein</topology>
    </subcellularLocation>
    <subcellularLocation>
        <location evidence="9">Membrane</location>
        <topology evidence="9">Single-pass type II membrane protein</topology>
    </subcellularLocation>
</comment>
<keyword evidence="6 8" id="KW-0378">Hydrolase</keyword>